<dbReference type="Gene3D" id="3.40.630.30">
    <property type="match status" value="1"/>
</dbReference>
<reference evidence="5 6" key="1">
    <citation type="submission" date="2019-08" db="EMBL/GenBank/DDBJ databases">
        <title>Deep-cultivation of Planctomycetes and their phenomic and genomic characterization uncovers novel biology.</title>
        <authorList>
            <person name="Wiegand S."/>
            <person name="Jogler M."/>
            <person name="Boedeker C."/>
            <person name="Pinto D."/>
            <person name="Vollmers J."/>
            <person name="Rivas-Marin E."/>
            <person name="Kohn T."/>
            <person name="Peeters S.H."/>
            <person name="Heuer A."/>
            <person name="Rast P."/>
            <person name="Oberbeckmann S."/>
            <person name="Bunk B."/>
            <person name="Jeske O."/>
            <person name="Meyerdierks A."/>
            <person name="Storesund J.E."/>
            <person name="Kallscheuer N."/>
            <person name="Luecker S."/>
            <person name="Lage O.M."/>
            <person name="Pohl T."/>
            <person name="Merkel B.J."/>
            <person name="Hornburger P."/>
            <person name="Mueller R.-W."/>
            <person name="Bruemmer F."/>
            <person name="Labrenz M."/>
            <person name="Spormann A.M."/>
            <person name="Op den Camp H."/>
            <person name="Overmann J."/>
            <person name="Amann R."/>
            <person name="Jetten M.S.M."/>
            <person name="Mascher T."/>
            <person name="Medema M.H."/>
            <person name="Devos D.P."/>
            <person name="Kaster A.-K."/>
            <person name="Ovreas L."/>
            <person name="Rohde M."/>
            <person name="Galperin M.Y."/>
            <person name="Jogler C."/>
        </authorList>
    </citation>
    <scope>NUCLEOTIDE SEQUENCE [LARGE SCALE GENOMIC DNA]</scope>
    <source>
        <strain evidence="5 6">OJF2</strain>
    </source>
</reference>
<proteinExistence type="inferred from homology"/>
<dbReference type="FunFam" id="3.40.630.30:FF:000064">
    <property type="entry name" value="GNAT family acetyltransferase"/>
    <property type="match status" value="1"/>
</dbReference>
<gene>
    <name evidence="5" type="ORF">OJF2_60430</name>
</gene>
<evidence type="ECO:0000259" key="4">
    <source>
        <dbReference type="PROSITE" id="PS51186"/>
    </source>
</evidence>
<protein>
    <submittedName>
        <fullName evidence="5">Putative acetyltransferase</fullName>
    </submittedName>
</protein>
<organism evidence="5 6">
    <name type="scientific">Aquisphaera giovannonii</name>
    <dbReference type="NCBI Taxonomy" id="406548"/>
    <lineage>
        <taxon>Bacteria</taxon>
        <taxon>Pseudomonadati</taxon>
        <taxon>Planctomycetota</taxon>
        <taxon>Planctomycetia</taxon>
        <taxon>Isosphaerales</taxon>
        <taxon>Isosphaeraceae</taxon>
        <taxon>Aquisphaera</taxon>
    </lineage>
</organism>
<keyword evidence="2 5" id="KW-0808">Transferase</keyword>
<dbReference type="InterPro" id="IPR016181">
    <property type="entry name" value="Acyl_CoA_acyltransferase"/>
</dbReference>
<name>A0A5B9WA59_9BACT</name>
<dbReference type="KEGG" id="agv:OJF2_60430"/>
<dbReference type="PROSITE" id="PS51186">
    <property type="entry name" value="GNAT"/>
    <property type="match status" value="1"/>
</dbReference>
<dbReference type="GO" id="GO:0008080">
    <property type="term" value="F:N-acetyltransferase activity"/>
    <property type="evidence" value="ECO:0007669"/>
    <property type="project" value="TreeGrafter"/>
</dbReference>
<dbReference type="Pfam" id="PF00583">
    <property type="entry name" value="Acetyltransf_1"/>
    <property type="match status" value="1"/>
</dbReference>
<feature type="domain" description="N-acetyltransferase" evidence="4">
    <location>
        <begin position="15"/>
        <end position="170"/>
    </location>
</feature>
<dbReference type="Proteomes" id="UP000324233">
    <property type="component" value="Chromosome"/>
</dbReference>
<dbReference type="SUPFAM" id="SSF55729">
    <property type="entry name" value="Acyl-CoA N-acyltransferases (Nat)"/>
    <property type="match status" value="1"/>
</dbReference>
<evidence type="ECO:0000256" key="3">
    <source>
        <dbReference type="ARBA" id="ARBA00023315"/>
    </source>
</evidence>
<evidence type="ECO:0000256" key="1">
    <source>
        <dbReference type="ARBA" id="ARBA00008694"/>
    </source>
</evidence>
<dbReference type="RefSeq" id="WP_148597008.1">
    <property type="nucleotide sequence ID" value="NZ_CP042997.1"/>
</dbReference>
<keyword evidence="6" id="KW-1185">Reference proteome</keyword>
<dbReference type="AlphaFoldDB" id="A0A5B9WA59"/>
<comment type="similarity">
    <text evidence="1">Belongs to the acetyltransferase family.</text>
</comment>
<evidence type="ECO:0000256" key="2">
    <source>
        <dbReference type="ARBA" id="ARBA00022679"/>
    </source>
</evidence>
<dbReference type="InterPro" id="IPR000182">
    <property type="entry name" value="GNAT_dom"/>
</dbReference>
<sequence>MNGADGTSGGEAFAYSIRPARVEDAEALVNLVRELAVYEKLEQFAVATADDFRRHLFGPRPYAETFVAEVAGEVIGLAMAFPTFSTFRGKPGLYLEDLYVRPQHRGRGIGKALLATLAKLTRERGFGRLEWAVLDWNAPSIGFYRSLGARPMDEWTVFRIDDGALEQLASLAPELK</sequence>
<dbReference type="EMBL" id="CP042997">
    <property type="protein sequence ID" value="QEH37452.1"/>
    <property type="molecule type" value="Genomic_DNA"/>
</dbReference>
<dbReference type="InterPro" id="IPR051016">
    <property type="entry name" value="Diverse_Substrate_AcTransf"/>
</dbReference>
<dbReference type="OrthoDB" id="9792929at2"/>
<dbReference type="PANTHER" id="PTHR10545:SF29">
    <property type="entry name" value="GH14572P-RELATED"/>
    <property type="match status" value="1"/>
</dbReference>
<evidence type="ECO:0000313" key="6">
    <source>
        <dbReference type="Proteomes" id="UP000324233"/>
    </source>
</evidence>
<keyword evidence="3" id="KW-0012">Acyltransferase</keyword>
<evidence type="ECO:0000313" key="5">
    <source>
        <dbReference type="EMBL" id="QEH37452.1"/>
    </source>
</evidence>
<dbReference type="CDD" id="cd04301">
    <property type="entry name" value="NAT_SF"/>
    <property type="match status" value="1"/>
</dbReference>
<dbReference type="PANTHER" id="PTHR10545">
    <property type="entry name" value="DIAMINE N-ACETYLTRANSFERASE"/>
    <property type="match status" value="1"/>
</dbReference>
<accession>A0A5B9WA59</accession>